<dbReference type="Pfam" id="PF13432">
    <property type="entry name" value="TPR_16"/>
    <property type="match status" value="1"/>
</dbReference>
<organism evidence="3 4">
    <name type="scientific">Bdellovibrio svalbardensis</name>
    <dbReference type="NCBI Taxonomy" id="2972972"/>
    <lineage>
        <taxon>Bacteria</taxon>
        <taxon>Pseudomonadati</taxon>
        <taxon>Bdellovibrionota</taxon>
        <taxon>Bdellovibrionia</taxon>
        <taxon>Bdellovibrionales</taxon>
        <taxon>Pseudobdellovibrionaceae</taxon>
        <taxon>Bdellovibrio</taxon>
    </lineage>
</organism>
<dbReference type="PANTHER" id="PTHR12558:SF13">
    <property type="entry name" value="CELL DIVISION CYCLE PROTEIN 27 HOMOLOG"/>
    <property type="match status" value="1"/>
</dbReference>
<evidence type="ECO:0000256" key="1">
    <source>
        <dbReference type="PROSITE-ProRule" id="PRU00339"/>
    </source>
</evidence>
<feature type="region of interest" description="Disordered" evidence="2">
    <location>
        <begin position="1"/>
        <end position="25"/>
    </location>
</feature>
<dbReference type="PROSITE" id="PS50005">
    <property type="entry name" value="TPR"/>
    <property type="match status" value="3"/>
</dbReference>
<feature type="repeat" description="TPR" evidence="1">
    <location>
        <begin position="203"/>
        <end position="236"/>
    </location>
</feature>
<comment type="caution">
    <text evidence="3">The sequence shown here is derived from an EMBL/GenBank/DDBJ whole genome shotgun (WGS) entry which is preliminary data.</text>
</comment>
<evidence type="ECO:0000313" key="4">
    <source>
        <dbReference type="Proteomes" id="UP001152321"/>
    </source>
</evidence>
<dbReference type="Proteomes" id="UP001152321">
    <property type="component" value="Unassembled WGS sequence"/>
</dbReference>
<accession>A0ABT6DP83</accession>
<proteinExistence type="predicted"/>
<feature type="repeat" description="TPR" evidence="1">
    <location>
        <begin position="237"/>
        <end position="270"/>
    </location>
</feature>
<dbReference type="InterPro" id="IPR011990">
    <property type="entry name" value="TPR-like_helical_dom_sf"/>
</dbReference>
<evidence type="ECO:0000256" key="2">
    <source>
        <dbReference type="SAM" id="MobiDB-lite"/>
    </source>
</evidence>
<dbReference type="EMBL" id="JANRMI010000003">
    <property type="protein sequence ID" value="MDG0816948.1"/>
    <property type="molecule type" value="Genomic_DNA"/>
</dbReference>
<dbReference type="SMART" id="SM00028">
    <property type="entry name" value="TPR"/>
    <property type="match status" value="5"/>
</dbReference>
<reference evidence="3" key="1">
    <citation type="submission" date="2022-08" db="EMBL/GenBank/DDBJ databases">
        <title>Novel Bdellovibrio Species Isolated from Svalbard: Designation Bdellovibrio svalbardensis.</title>
        <authorList>
            <person name="Mitchell R.J."/>
            <person name="Choi S.Y."/>
        </authorList>
    </citation>
    <scope>NUCLEOTIDE SEQUENCE</scope>
    <source>
        <strain evidence="3">PAP01</strain>
    </source>
</reference>
<dbReference type="Pfam" id="PF13424">
    <property type="entry name" value="TPR_12"/>
    <property type="match status" value="1"/>
</dbReference>
<evidence type="ECO:0000313" key="3">
    <source>
        <dbReference type="EMBL" id="MDG0816948.1"/>
    </source>
</evidence>
<dbReference type="RefSeq" id="WP_277578425.1">
    <property type="nucleotide sequence ID" value="NZ_JANRMI010000003.1"/>
</dbReference>
<feature type="repeat" description="TPR" evidence="1">
    <location>
        <begin position="169"/>
        <end position="202"/>
    </location>
</feature>
<gene>
    <name evidence="3" type="ORF">NWE73_11270</name>
</gene>
<keyword evidence="1" id="KW-0802">TPR repeat</keyword>
<name>A0ABT6DP83_9BACT</name>
<dbReference type="SUPFAM" id="SSF48452">
    <property type="entry name" value="TPR-like"/>
    <property type="match status" value="2"/>
</dbReference>
<protein>
    <submittedName>
        <fullName evidence="3">Tetratricopeptide repeat protein</fullName>
    </submittedName>
</protein>
<dbReference type="InterPro" id="IPR019734">
    <property type="entry name" value="TPR_rpt"/>
</dbReference>
<feature type="compositionally biased region" description="Polar residues" evidence="2">
    <location>
        <begin position="1"/>
        <end position="11"/>
    </location>
</feature>
<dbReference type="PANTHER" id="PTHR12558">
    <property type="entry name" value="CELL DIVISION CYCLE 16,23,27"/>
    <property type="match status" value="1"/>
</dbReference>
<sequence length="355" mass="40399">MQMLENQFVQKSSDKITENQGENSSIENFNEGAGRIYFDPQQAIADFESEIQTDLPTPARDAKIPTYLLNARILAKHREYKLALNLLREASNRDSNNPETLKLLAFCLDKTARLQEALIVRKNLVTVDYGFESLFGLATALYKVGRDQEALDKYFEALSVLTEEDDNLFELYKNMGNIFVRQGDFDGAEEYYNKAYTVNTQSDVLLVNFGTLEVQRNDFDKSLYCFRKAVEINPENDKAWVGLAMVHNQFGDSELAWANLETALDIKPQNRTAAHLAANWGLRDGKTLKAIEALQNYLGEVEEDEDMSLVLINLFCTTGQIDKALLEMERVLLWNPDHKEVRALKKKITSSQRAA</sequence>
<dbReference type="Gene3D" id="1.25.40.10">
    <property type="entry name" value="Tetratricopeptide repeat domain"/>
    <property type="match status" value="1"/>
</dbReference>
<dbReference type="Pfam" id="PF14559">
    <property type="entry name" value="TPR_19"/>
    <property type="match status" value="1"/>
</dbReference>
<keyword evidence="4" id="KW-1185">Reference proteome</keyword>